<proteinExistence type="predicted"/>
<keyword evidence="2" id="KW-0326">Glycosidase</keyword>
<name>A0A426DGH3_9FIRM</name>
<organism evidence="4 5">
    <name type="scientific">Schaedlerella arabinosiphila</name>
    <dbReference type="NCBI Taxonomy" id="2044587"/>
    <lineage>
        <taxon>Bacteria</taxon>
        <taxon>Bacillati</taxon>
        <taxon>Bacillota</taxon>
        <taxon>Clostridia</taxon>
        <taxon>Lachnospirales</taxon>
        <taxon>Lachnospiraceae</taxon>
        <taxon>Schaedlerella</taxon>
    </lineage>
</organism>
<dbReference type="InterPro" id="IPR023186">
    <property type="entry name" value="IUNH"/>
</dbReference>
<evidence type="ECO:0000313" key="5">
    <source>
        <dbReference type="Proteomes" id="UP000274920"/>
    </source>
</evidence>
<dbReference type="SUPFAM" id="SSF53590">
    <property type="entry name" value="Nucleoside hydrolase"/>
    <property type="match status" value="1"/>
</dbReference>
<reference evidence="4" key="1">
    <citation type="submission" date="2018-10" db="EMBL/GenBank/DDBJ databases">
        <title>Schaedlerella arabinophila gen. nov. sp. nov., isolated from the mouse intestinal tract and comparative analysis with the genome of the closely related altered Schaedler flora strain ASF502.</title>
        <authorList>
            <person name="Miyake S."/>
            <person name="Soh M."/>
            <person name="Seedorf H."/>
        </authorList>
    </citation>
    <scope>NUCLEOTIDE SEQUENCE [LARGE SCALE GENOMIC DNA]</scope>
    <source>
        <strain evidence="4">DSM 106076</strain>
    </source>
</reference>
<accession>A0A426DGH3</accession>
<dbReference type="GO" id="GO:0008477">
    <property type="term" value="F:purine nucleosidase activity"/>
    <property type="evidence" value="ECO:0007669"/>
    <property type="project" value="TreeGrafter"/>
</dbReference>
<sequence length="311" mass="34774">MKRTEILERLHIRVPKNSIVPVIIDTDAKNEADDQYAIMHHLLSPKLKVLGIVAAHYESKADSPGTTMEKSYEEVLRVLDMAEIEDVPVYRGCKLPLQSIHEKQDAPGVQFMIEEARKADGKIFIAAQGAMTNVASAINTAPDIAEKIIILWNGGGPYPKGRAEFNVMQDPDAVRAVLAGGAEIWQTPQDVYASLEVSLAELSRRVRPCGKIGAYLYEQLTAENLAAFRPEFLLRSGENWTLGDNTTAAVLLMNAFRGNWHMEHAPLIKEDLTYAENPNGKMIRVYDSIDVRFTLEDFFSKLELAYKQDTL</sequence>
<evidence type="ECO:0000259" key="3">
    <source>
        <dbReference type="Pfam" id="PF01156"/>
    </source>
</evidence>
<keyword evidence="1 4" id="KW-0378">Hydrolase</keyword>
<evidence type="ECO:0000313" key="4">
    <source>
        <dbReference type="EMBL" id="RRK31856.1"/>
    </source>
</evidence>
<comment type="caution">
    <text evidence="4">The sequence shown here is derived from an EMBL/GenBank/DDBJ whole genome shotgun (WGS) entry which is preliminary data.</text>
</comment>
<dbReference type="InterPro" id="IPR001910">
    <property type="entry name" value="Inosine/uridine_hydrolase_dom"/>
</dbReference>
<dbReference type="Gene3D" id="3.90.245.10">
    <property type="entry name" value="Ribonucleoside hydrolase-like"/>
    <property type="match status" value="1"/>
</dbReference>
<evidence type="ECO:0000256" key="2">
    <source>
        <dbReference type="ARBA" id="ARBA00023295"/>
    </source>
</evidence>
<protein>
    <submittedName>
        <fullName evidence="4">Nucleoside hydrolase</fullName>
    </submittedName>
</protein>
<gene>
    <name evidence="4" type="ORF">EBB54_11105</name>
</gene>
<dbReference type="AlphaFoldDB" id="A0A426DGH3"/>
<dbReference type="InterPro" id="IPR036452">
    <property type="entry name" value="Ribo_hydro-like"/>
</dbReference>
<dbReference type="EMBL" id="RHJS01000002">
    <property type="protein sequence ID" value="RRK31856.1"/>
    <property type="molecule type" value="Genomic_DNA"/>
</dbReference>
<dbReference type="PANTHER" id="PTHR12304">
    <property type="entry name" value="INOSINE-URIDINE PREFERRING NUCLEOSIDE HYDROLASE"/>
    <property type="match status" value="1"/>
</dbReference>
<feature type="domain" description="Inosine/uridine-preferring nucleoside hydrolase" evidence="3">
    <location>
        <begin position="22"/>
        <end position="256"/>
    </location>
</feature>
<keyword evidence="5" id="KW-1185">Reference proteome</keyword>
<dbReference type="Pfam" id="PF01156">
    <property type="entry name" value="IU_nuc_hydro"/>
    <property type="match status" value="1"/>
</dbReference>
<dbReference type="PANTHER" id="PTHR12304:SF4">
    <property type="entry name" value="URIDINE NUCLEOSIDASE"/>
    <property type="match status" value="1"/>
</dbReference>
<dbReference type="GO" id="GO:0006152">
    <property type="term" value="P:purine nucleoside catabolic process"/>
    <property type="evidence" value="ECO:0007669"/>
    <property type="project" value="TreeGrafter"/>
</dbReference>
<dbReference type="RefSeq" id="WP_125127445.1">
    <property type="nucleotide sequence ID" value="NZ_RHJS01000002.1"/>
</dbReference>
<dbReference type="GO" id="GO:0005829">
    <property type="term" value="C:cytosol"/>
    <property type="evidence" value="ECO:0007669"/>
    <property type="project" value="TreeGrafter"/>
</dbReference>
<dbReference type="Proteomes" id="UP000274920">
    <property type="component" value="Unassembled WGS sequence"/>
</dbReference>
<evidence type="ECO:0000256" key="1">
    <source>
        <dbReference type="ARBA" id="ARBA00022801"/>
    </source>
</evidence>